<protein>
    <submittedName>
        <fullName evidence="1">Uncharacterized protein</fullName>
    </submittedName>
</protein>
<dbReference type="EMBL" id="JBHFEH010000122">
    <property type="protein sequence ID" value="KAL2046460.1"/>
    <property type="molecule type" value="Genomic_DNA"/>
</dbReference>
<dbReference type="Gene3D" id="3.50.50.100">
    <property type="match status" value="1"/>
</dbReference>
<accession>A0ABR4AL21</accession>
<proteinExistence type="predicted"/>
<comment type="caution">
    <text evidence="1">The sequence shown here is derived from an EMBL/GenBank/DDBJ whole genome shotgun (WGS) entry which is preliminary data.</text>
</comment>
<gene>
    <name evidence="1" type="ORF">ABVK25_011855</name>
</gene>
<reference evidence="1 2" key="1">
    <citation type="submission" date="2024-09" db="EMBL/GenBank/DDBJ databases">
        <title>Rethinking Asexuality: The Enigmatic Case of Functional Sexual Genes in Lepraria (Stereocaulaceae).</title>
        <authorList>
            <person name="Doellman M."/>
            <person name="Sun Y."/>
            <person name="Barcenas-Pena A."/>
            <person name="Lumbsch H.T."/>
            <person name="Grewe F."/>
        </authorList>
    </citation>
    <scope>NUCLEOTIDE SEQUENCE [LARGE SCALE GENOMIC DNA]</scope>
    <source>
        <strain evidence="1 2">Grewe 0041</strain>
    </source>
</reference>
<dbReference type="Proteomes" id="UP001590951">
    <property type="component" value="Unassembled WGS sequence"/>
</dbReference>
<evidence type="ECO:0000313" key="2">
    <source>
        <dbReference type="Proteomes" id="UP001590951"/>
    </source>
</evidence>
<sequence>MALQTIVIVSIGRARITLARKLEVKKFNVTVISPEAMSPYMPLLAGAACGLFDFSLAEEPVRRKKSAPSLCQDFG</sequence>
<name>A0ABR4AL21_9LECA</name>
<keyword evidence="2" id="KW-1185">Reference proteome</keyword>
<organism evidence="1 2">
    <name type="scientific">Lepraria finkii</name>
    <dbReference type="NCBI Taxonomy" id="1340010"/>
    <lineage>
        <taxon>Eukaryota</taxon>
        <taxon>Fungi</taxon>
        <taxon>Dikarya</taxon>
        <taxon>Ascomycota</taxon>
        <taxon>Pezizomycotina</taxon>
        <taxon>Lecanoromycetes</taxon>
        <taxon>OSLEUM clade</taxon>
        <taxon>Lecanoromycetidae</taxon>
        <taxon>Lecanorales</taxon>
        <taxon>Lecanorineae</taxon>
        <taxon>Stereocaulaceae</taxon>
        <taxon>Lepraria</taxon>
    </lineage>
</organism>
<evidence type="ECO:0000313" key="1">
    <source>
        <dbReference type="EMBL" id="KAL2046460.1"/>
    </source>
</evidence>